<evidence type="ECO:0000313" key="3">
    <source>
        <dbReference type="EMBL" id="RLP84458.1"/>
    </source>
</evidence>
<comment type="caution">
    <text evidence="3">The sequence shown here is derived from an EMBL/GenBank/DDBJ whole genome shotgun (WGS) entry which is preliminary data.</text>
</comment>
<gene>
    <name evidence="3" type="ORF">D9V34_00135</name>
    <name evidence="2" type="ORF">D9V34_12430</name>
</gene>
<protein>
    <submittedName>
        <fullName evidence="3">Uncharacterized protein</fullName>
    </submittedName>
</protein>
<reference evidence="3 4" key="1">
    <citation type="submission" date="2018-10" db="EMBL/GenBank/DDBJ databases">
        <authorList>
            <person name="Li J."/>
        </authorList>
    </citation>
    <scope>NUCLEOTIDE SEQUENCE [LARGE SCALE GENOMIC DNA]</scope>
    <source>
        <strain evidence="3 4">JCM 11654</strain>
    </source>
</reference>
<name>A0A3L7AXX0_9MICO</name>
<sequence>MTRPHPRARLRRSNRIEFAAYTALAVAVAIVVVFVLLDVLDQILPIPRILVLALGILVVIAAGIGLLALMSVRARRRIGALRTERPDALVWWITPADSFGPALSALGGPDLTRRELADGLALVAEPTGLGFFQTERTDSRQILTLPAGSIIRVETGRLTAGMNRRIGIALTVRDRAGDQHLLGFLGVHDVLPSYLTQHATRALAAEIRRTLAESTEQAA</sequence>
<dbReference type="Proteomes" id="UP000269438">
    <property type="component" value="Unassembled WGS sequence"/>
</dbReference>
<dbReference type="RefSeq" id="WP_121686954.1">
    <property type="nucleotide sequence ID" value="NZ_RCUY01000001.1"/>
</dbReference>
<dbReference type="EMBL" id="RCUY01000001">
    <property type="protein sequence ID" value="RLP84458.1"/>
    <property type="molecule type" value="Genomic_DNA"/>
</dbReference>
<feature type="transmembrane region" description="Helical" evidence="1">
    <location>
        <begin position="18"/>
        <end position="37"/>
    </location>
</feature>
<accession>A0A3L7AXX0</accession>
<dbReference type="OrthoDB" id="5115125at2"/>
<keyword evidence="1" id="KW-0812">Transmembrane</keyword>
<evidence type="ECO:0000256" key="1">
    <source>
        <dbReference type="SAM" id="Phobius"/>
    </source>
</evidence>
<keyword evidence="4" id="KW-1185">Reference proteome</keyword>
<keyword evidence="1" id="KW-1133">Transmembrane helix</keyword>
<evidence type="ECO:0000313" key="2">
    <source>
        <dbReference type="EMBL" id="RLP80673.1"/>
    </source>
</evidence>
<dbReference type="EMBL" id="RCUY01000011">
    <property type="protein sequence ID" value="RLP80673.1"/>
    <property type="molecule type" value="Genomic_DNA"/>
</dbReference>
<proteinExistence type="predicted"/>
<dbReference type="AlphaFoldDB" id="A0A3L7AXX0"/>
<keyword evidence="1" id="KW-0472">Membrane</keyword>
<organism evidence="3 4">
    <name type="scientific">Mycetocola lacteus</name>
    <dbReference type="NCBI Taxonomy" id="76637"/>
    <lineage>
        <taxon>Bacteria</taxon>
        <taxon>Bacillati</taxon>
        <taxon>Actinomycetota</taxon>
        <taxon>Actinomycetes</taxon>
        <taxon>Micrococcales</taxon>
        <taxon>Microbacteriaceae</taxon>
        <taxon>Mycetocola</taxon>
    </lineage>
</organism>
<evidence type="ECO:0000313" key="4">
    <source>
        <dbReference type="Proteomes" id="UP000269438"/>
    </source>
</evidence>
<feature type="transmembrane region" description="Helical" evidence="1">
    <location>
        <begin position="49"/>
        <end position="72"/>
    </location>
</feature>